<evidence type="ECO:0000256" key="2">
    <source>
        <dbReference type="ARBA" id="ARBA00008163"/>
    </source>
</evidence>
<dbReference type="RefSeq" id="WP_036105263.1">
    <property type="nucleotide sequence ID" value="NZ_JAJA02000001.1"/>
</dbReference>
<dbReference type="GO" id="GO:0015483">
    <property type="term" value="F:long-chain fatty acid transporting porin activity"/>
    <property type="evidence" value="ECO:0007669"/>
    <property type="project" value="TreeGrafter"/>
</dbReference>
<accession>A0A120AH72</accession>
<comment type="similarity">
    <text evidence="2">Belongs to the OmpP1/FadL family.</text>
</comment>
<gene>
    <name evidence="9" type="ORF">AZ78_3272</name>
</gene>
<feature type="signal peptide" evidence="8">
    <location>
        <begin position="1"/>
        <end position="27"/>
    </location>
</feature>
<dbReference type="OrthoDB" id="19849at2"/>
<keyword evidence="7" id="KW-0998">Cell outer membrane</keyword>
<dbReference type="PANTHER" id="PTHR35093">
    <property type="entry name" value="OUTER MEMBRANE PROTEIN NMB0088-RELATED"/>
    <property type="match status" value="1"/>
</dbReference>
<dbReference type="Proteomes" id="UP000023435">
    <property type="component" value="Unassembled WGS sequence"/>
</dbReference>
<keyword evidence="6" id="KW-0472">Membrane</keyword>
<dbReference type="InterPro" id="IPR005017">
    <property type="entry name" value="OMPP1/FadL/TodX"/>
</dbReference>
<reference evidence="9 10" key="1">
    <citation type="journal article" date="2014" name="Genome Announc.">
        <title>Draft Genome Sequence of Lysobacter capsici AZ78, a Bacterium Antagonistic to Plant-Pathogenic Oomycetes.</title>
        <authorList>
            <person name="Puopolo G."/>
            <person name="Sonego P."/>
            <person name="Engelen K."/>
            <person name="Pertot I."/>
        </authorList>
    </citation>
    <scope>NUCLEOTIDE SEQUENCE [LARGE SCALE GENOMIC DNA]</scope>
    <source>
        <strain evidence="9 10">AZ78</strain>
    </source>
</reference>
<dbReference type="Pfam" id="PF03349">
    <property type="entry name" value="Toluene_X"/>
    <property type="match status" value="1"/>
</dbReference>
<evidence type="ECO:0000256" key="5">
    <source>
        <dbReference type="ARBA" id="ARBA00022729"/>
    </source>
</evidence>
<dbReference type="EMBL" id="JAJA02000001">
    <property type="protein sequence ID" value="KWS05720.1"/>
    <property type="molecule type" value="Genomic_DNA"/>
</dbReference>
<dbReference type="SUPFAM" id="SSF56935">
    <property type="entry name" value="Porins"/>
    <property type="match status" value="1"/>
</dbReference>
<dbReference type="GO" id="GO:0009279">
    <property type="term" value="C:cell outer membrane"/>
    <property type="evidence" value="ECO:0007669"/>
    <property type="project" value="UniProtKB-SubCell"/>
</dbReference>
<evidence type="ECO:0000256" key="7">
    <source>
        <dbReference type="ARBA" id="ARBA00023237"/>
    </source>
</evidence>
<name>A0A120AH72_9GAMM</name>
<evidence type="ECO:0000313" key="9">
    <source>
        <dbReference type="EMBL" id="KWS05720.1"/>
    </source>
</evidence>
<comment type="caution">
    <text evidence="9">The sequence shown here is derived from an EMBL/GenBank/DDBJ whole genome shotgun (WGS) entry which is preliminary data.</text>
</comment>
<evidence type="ECO:0000256" key="4">
    <source>
        <dbReference type="ARBA" id="ARBA00022692"/>
    </source>
</evidence>
<evidence type="ECO:0000256" key="3">
    <source>
        <dbReference type="ARBA" id="ARBA00022452"/>
    </source>
</evidence>
<keyword evidence="5 8" id="KW-0732">Signal</keyword>
<dbReference type="PANTHER" id="PTHR35093:SF3">
    <property type="entry name" value="LONG-CHAIN FATTY ACID TRANSPORT PROTEIN"/>
    <property type="match status" value="1"/>
</dbReference>
<evidence type="ECO:0000256" key="8">
    <source>
        <dbReference type="SAM" id="SignalP"/>
    </source>
</evidence>
<comment type="subcellular location">
    <subcellularLocation>
        <location evidence="1">Cell outer membrane</location>
        <topology evidence="1">Multi-pass membrane protein</topology>
    </subcellularLocation>
</comment>
<keyword evidence="4" id="KW-0812">Transmembrane</keyword>
<feature type="chain" id="PRO_5007163696" evidence="8">
    <location>
        <begin position="28"/>
        <end position="447"/>
    </location>
</feature>
<evidence type="ECO:0000256" key="1">
    <source>
        <dbReference type="ARBA" id="ARBA00004571"/>
    </source>
</evidence>
<organism evidence="9 10">
    <name type="scientific">Lysobacter capsici AZ78</name>
    <dbReference type="NCBI Taxonomy" id="1444315"/>
    <lineage>
        <taxon>Bacteria</taxon>
        <taxon>Pseudomonadati</taxon>
        <taxon>Pseudomonadota</taxon>
        <taxon>Gammaproteobacteria</taxon>
        <taxon>Lysobacterales</taxon>
        <taxon>Lysobacteraceae</taxon>
        <taxon>Lysobacter</taxon>
    </lineage>
</organism>
<proteinExistence type="inferred from homology"/>
<sequence>MKQYVHPRFSVLALGIAGALSLGQVHASGFQLKENSVKSMGAAFAGAGVRTDDSSVVVNNPATMARFEGTSFQVDATVIDLSYQFKGSGADALGRPLVGGDGGDAGDIAAVPAVSMIHKADNDLAFGIMISAPFGLKTEYDNGWSGRYFGQKSEVEIVDLTLAAAIDIVPDRFSVGAGVIYSRADVTLSRGIDFGTLLFSNASTRPLPFARPQAADGIAEVQGDNTGYGWLVGANFSPTDKLAIGLSYRSEIDYELSGNADWTVPGNVAAVFAASPATRNLFRDGAITAKLTTPSVTSVDVRYAFTDRFAMMASWSETGWSSLREVRIDFANPDPESVEPFEWRDTQFVSLGAELKLNERFTLRAGLAFDETPTHIETRTPRMPDDDRIWYSVGGTWNASDALEINFGYTRIEVDSAPLDLDAGGSRLAGSFDGHADLYGVSAQYRF</sequence>
<evidence type="ECO:0000256" key="6">
    <source>
        <dbReference type="ARBA" id="ARBA00023136"/>
    </source>
</evidence>
<keyword evidence="3" id="KW-1134">Transmembrane beta strand</keyword>
<dbReference type="Gene3D" id="2.40.160.60">
    <property type="entry name" value="Outer membrane protein transport protein (OMPP1/FadL/TodX)"/>
    <property type="match status" value="1"/>
</dbReference>
<dbReference type="AlphaFoldDB" id="A0A120AH72"/>
<keyword evidence="10" id="KW-1185">Reference proteome</keyword>
<evidence type="ECO:0000313" key="10">
    <source>
        <dbReference type="Proteomes" id="UP000023435"/>
    </source>
</evidence>
<protein>
    <submittedName>
        <fullName evidence="9">Long-chain fatty acid transport protein</fullName>
    </submittedName>
</protein>